<dbReference type="Proteomes" id="UP001485043">
    <property type="component" value="Unassembled WGS sequence"/>
</dbReference>
<sequence length="160" mass="16238">MSFVMVSSSSLVCKVHQRPAAAQRRVCVCAERFEQVSPLRKSATIALAAAAAMVLTSSGPAVAAGGTGMTSGKGYPDAARETSDRFGESATGPAQEATDATRKSLGGSPPPSPSGLDEAVSKITESNPGKQIKENTGGGLFSAINKAALTDNSPSVLQKK</sequence>
<dbReference type="AlphaFoldDB" id="A0AAW1TJZ2"/>
<dbReference type="EMBL" id="JALJOV010000013">
    <property type="protein sequence ID" value="KAK9868743.1"/>
    <property type="molecule type" value="Genomic_DNA"/>
</dbReference>
<keyword evidence="3" id="KW-1185">Reference proteome</keyword>
<gene>
    <name evidence="2" type="ORF">WJX84_002694</name>
</gene>
<evidence type="ECO:0000313" key="2">
    <source>
        <dbReference type="EMBL" id="KAK9868743.1"/>
    </source>
</evidence>
<protein>
    <submittedName>
        <fullName evidence="2">Uncharacterized protein</fullName>
    </submittedName>
</protein>
<organism evidence="2 3">
    <name type="scientific">Apatococcus fuscideae</name>
    <dbReference type="NCBI Taxonomy" id="2026836"/>
    <lineage>
        <taxon>Eukaryota</taxon>
        <taxon>Viridiplantae</taxon>
        <taxon>Chlorophyta</taxon>
        <taxon>core chlorophytes</taxon>
        <taxon>Trebouxiophyceae</taxon>
        <taxon>Chlorellales</taxon>
        <taxon>Chlorellaceae</taxon>
        <taxon>Apatococcus</taxon>
    </lineage>
</organism>
<reference evidence="2 3" key="1">
    <citation type="journal article" date="2024" name="Nat. Commun.">
        <title>Phylogenomics reveals the evolutionary origins of lichenization in chlorophyte algae.</title>
        <authorList>
            <person name="Puginier C."/>
            <person name="Libourel C."/>
            <person name="Otte J."/>
            <person name="Skaloud P."/>
            <person name="Haon M."/>
            <person name="Grisel S."/>
            <person name="Petersen M."/>
            <person name="Berrin J.G."/>
            <person name="Delaux P.M."/>
            <person name="Dal Grande F."/>
            <person name="Keller J."/>
        </authorList>
    </citation>
    <scope>NUCLEOTIDE SEQUENCE [LARGE SCALE GENOMIC DNA]</scope>
    <source>
        <strain evidence="2 3">SAG 2523</strain>
    </source>
</reference>
<feature type="region of interest" description="Disordered" evidence="1">
    <location>
        <begin position="60"/>
        <end position="138"/>
    </location>
</feature>
<name>A0AAW1TJZ2_9CHLO</name>
<comment type="caution">
    <text evidence="2">The sequence shown here is derived from an EMBL/GenBank/DDBJ whole genome shotgun (WGS) entry which is preliminary data.</text>
</comment>
<evidence type="ECO:0000256" key="1">
    <source>
        <dbReference type="SAM" id="MobiDB-lite"/>
    </source>
</evidence>
<proteinExistence type="predicted"/>
<evidence type="ECO:0000313" key="3">
    <source>
        <dbReference type="Proteomes" id="UP001485043"/>
    </source>
</evidence>
<accession>A0AAW1TJZ2</accession>
<feature type="compositionally biased region" description="Basic and acidic residues" evidence="1">
    <location>
        <begin position="78"/>
        <end position="87"/>
    </location>
</feature>